<dbReference type="AlphaFoldDB" id="A0A0F5JAK8"/>
<dbReference type="Proteomes" id="UP000033035">
    <property type="component" value="Unassembled WGS sequence"/>
</dbReference>
<feature type="coiled-coil region" evidence="1">
    <location>
        <begin position="39"/>
        <end position="66"/>
    </location>
</feature>
<proteinExistence type="predicted"/>
<dbReference type="PATRIC" id="fig|1203610.3.peg.3457"/>
<sequence length="491" mass="57442">MLPAIAKVTHLFILSIAMRPIRLLLCFILCTSYIHAQQSESDRELLEQLRQEYKDFRRQREQEYAKYLQQTWIDFQLYKGLNRFNQPKPDTIPDALPDQSIYSDEITSYKISDTPGNTFIPPIEINSQQQEKQTYQAIIPFYGTTFPLTHTPPPSVLNGTGKDKIGHLWKSFGCKETDQLIADIFSFKIKHKLNDWGLFLLVKEVCNHLPQLSDENVCTLFRHFILFSYGYNVRLGIIDRTIVLLVPFRETVYNQPFLYEDKKKYFLFTDKALQSSTIVRTLPLFKDKTEKVLSLEIKENMDLGNDSFDITHTYQDTSFNITINRERTRFFQNIPSTDLTIYTNAVADPIFEDSLFSFLNQFNDLENVPETLNDLLHFCQSTFTYKTDEEQFGYEKTFFPEETFFYPFSDCEDRAVLFAYIVRKTLKLDTILLKYSSHVVTGVALKGNIPGTYIQFDKKRYLLCDPSYRKADIGQCMPDHKNEIPQIVPLQ</sequence>
<name>A0A0F5JAK8_9BACT</name>
<dbReference type="STRING" id="1203610.HMPREF1536_03392"/>
<comment type="caution">
    <text evidence="2">The sequence shown here is derived from an EMBL/GenBank/DDBJ whole genome shotgun (WGS) entry which is preliminary data.</text>
</comment>
<reference evidence="2 3" key="1">
    <citation type="submission" date="2013-04" db="EMBL/GenBank/DDBJ databases">
        <title>The Genome Sequence of Parabacteroides gordonii DSM 23371.</title>
        <authorList>
            <consortium name="The Broad Institute Genomics Platform"/>
            <person name="Earl A."/>
            <person name="Ward D."/>
            <person name="Feldgarden M."/>
            <person name="Gevers D."/>
            <person name="Martens E."/>
            <person name="Sakamoto M."/>
            <person name="Benno Y."/>
            <person name="Suzuki N."/>
            <person name="Matsunaga N."/>
            <person name="Koshihara K."/>
            <person name="Seki M."/>
            <person name="Komiya H."/>
            <person name="Walker B."/>
            <person name="Young S."/>
            <person name="Zeng Q."/>
            <person name="Gargeya S."/>
            <person name="Fitzgerald M."/>
            <person name="Haas B."/>
            <person name="Abouelleil A."/>
            <person name="Allen A.W."/>
            <person name="Alvarado L."/>
            <person name="Arachchi H.M."/>
            <person name="Berlin A.M."/>
            <person name="Chapman S.B."/>
            <person name="Gainer-Dewar J."/>
            <person name="Goldberg J."/>
            <person name="Griggs A."/>
            <person name="Gujja S."/>
            <person name="Hansen M."/>
            <person name="Howarth C."/>
            <person name="Imamovic A."/>
            <person name="Ireland A."/>
            <person name="Larimer J."/>
            <person name="McCowan C."/>
            <person name="Murphy C."/>
            <person name="Pearson M."/>
            <person name="Poon T.W."/>
            <person name="Priest M."/>
            <person name="Roberts A."/>
            <person name="Saif S."/>
            <person name="Shea T."/>
            <person name="Sisk P."/>
            <person name="Sykes S."/>
            <person name="Wortman J."/>
            <person name="Nusbaum C."/>
            <person name="Birren B."/>
        </authorList>
    </citation>
    <scope>NUCLEOTIDE SEQUENCE [LARGE SCALE GENOMIC DNA]</scope>
    <source>
        <strain evidence="2 3">MS-1</strain>
    </source>
</reference>
<keyword evidence="1" id="KW-0175">Coiled coil</keyword>
<gene>
    <name evidence="2" type="ORF">HMPREF1536_03392</name>
</gene>
<organism evidence="2 3">
    <name type="scientific">Parabacteroides gordonii MS-1 = DSM 23371</name>
    <dbReference type="NCBI Taxonomy" id="1203610"/>
    <lineage>
        <taxon>Bacteria</taxon>
        <taxon>Pseudomonadati</taxon>
        <taxon>Bacteroidota</taxon>
        <taxon>Bacteroidia</taxon>
        <taxon>Bacteroidales</taxon>
        <taxon>Tannerellaceae</taxon>
        <taxon>Parabacteroides</taxon>
    </lineage>
</organism>
<dbReference type="HOGENOM" id="CLU_042245_0_0_10"/>
<evidence type="ECO:0000313" key="3">
    <source>
        <dbReference type="Proteomes" id="UP000033035"/>
    </source>
</evidence>
<evidence type="ECO:0000256" key="1">
    <source>
        <dbReference type="SAM" id="Coils"/>
    </source>
</evidence>
<evidence type="ECO:0008006" key="4">
    <source>
        <dbReference type="Google" id="ProtNLM"/>
    </source>
</evidence>
<protein>
    <recommendedName>
        <fullName evidence="4">Transglutaminase-like domain-containing protein</fullName>
    </recommendedName>
</protein>
<dbReference type="EMBL" id="AQHW01000016">
    <property type="protein sequence ID" value="KKB54472.1"/>
    <property type="molecule type" value="Genomic_DNA"/>
</dbReference>
<accession>A0A0F5JAK8</accession>
<evidence type="ECO:0000313" key="2">
    <source>
        <dbReference type="EMBL" id="KKB54472.1"/>
    </source>
</evidence>
<keyword evidence="3" id="KW-1185">Reference proteome</keyword>